<keyword evidence="7 13" id="KW-1133">Transmembrane helix</keyword>
<keyword evidence="11" id="KW-0325">Glycoprotein</keyword>
<reference evidence="17" key="1">
    <citation type="submission" date="2019-08" db="EMBL/GenBank/DDBJ databases">
        <title>The genome of the North American firefly Photinus pyralis.</title>
        <authorList>
            <consortium name="Photinus pyralis genome working group"/>
            <person name="Fallon T.R."/>
            <person name="Sander Lower S.E."/>
            <person name="Weng J.-K."/>
        </authorList>
    </citation>
    <scope>NUCLEOTIDE SEQUENCE</scope>
    <source>
        <strain evidence="17">TRF0915ILg1</strain>
        <tissue evidence="17">Whole body</tissue>
    </source>
</reference>
<evidence type="ECO:0000259" key="16">
    <source>
        <dbReference type="Pfam" id="PF20806"/>
    </source>
</evidence>
<feature type="repeat" description="FG-GAP" evidence="12">
    <location>
        <begin position="271"/>
        <end position="329"/>
    </location>
</feature>
<dbReference type="Proteomes" id="UP000801492">
    <property type="component" value="Unassembled WGS sequence"/>
</dbReference>
<evidence type="ECO:0000256" key="9">
    <source>
        <dbReference type="ARBA" id="ARBA00023136"/>
    </source>
</evidence>
<dbReference type="Gene3D" id="1.20.5.930">
    <property type="entry name" value="Bicelle-embedded integrin alpha(iib) transmembrane segment"/>
    <property type="match status" value="1"/>
</dbReference>
<evidence type="ECO:0000256" key="7">
    <source>
        <dbReference type="ARBA" id="ARBA00022989"/>
    </source>
</evidence>
<comment type="caution">
    <text evidence="17">The sequence shown here is derived from an EMBL/GenBank/DDBJ whole genome shotgun (WGS) entry which is preliminary data.</text>
</comment>
<evidence type="ECO:0000256" key="4">
    <source>
        <dbReference type="ARBA" id="ARBA00022729"/>
    </source>
</evidence>
<dbReference type="SUPFAM" id="SSF69179">
    <property type="entry name" value="Integrin domains"/>
    <property type="match status" value="3"/>
</dbReference>
<dbReference type="PANTHER" id="PTHR23220">
    <property type="entry name" value="INTEGRIN ALPHA"/>
    <property type="match status" value="1"/>
</dbReference>
<dbReference type="InterPro" id="IPR028994">
    <property type="entry name" value="Integrin_alpha_N"/>
</dbReference>
<dbReference type="GO" id="GO:0007160">
    <property type="term" value="P:cell-matrix adhesion"/>
    <property type="evidence" value="ECO:0007669"/>
    <property type="project" value="TreeGrafter"/>
</dbReference>
<dbReference type="Gene3D" id="2.60.40.1510">
    <property type="entry name" value="ntegrin, alpha v. Chain A, domain 3"/>
    <property type="match status" value="1"/>
</dbReference>
<proteinExistence type="inferred from homology"/>
<keyword evidence="10 13" id="KW-0675">Receptor</keyword>
<dbReference type="GO" id="GO:0009897">
    <property type="term" value="C:external side of plasma membrane"/>
    <property type="evidence" value="ECO:0007669"/>
    <property type="project" value="TreeGrafter"/>
</dbReference>
<dbReference type="InterPro" id="IPR048285">
    <property type="entry name" value="Integrin_alpha_Ig-like_2"/>
</dbReference>
<dbReference type="InterPro" id="IPR013517">
    <property type="entry name" value="FG-GAP"/>
</dbReference>
<evidence type="ECO:0000313" key="17">
    <source>
        <dbReference type="EMBL" id="KAF2904031.1"/>
    </source>
</evidence>
<organism evidence="17 18">
    <name type="scientific">Ignelater luminosus</name>
    <name type="common">Cucubano</name>
    <name type="synonym">Pyrophorus luminosus</name>
    <dbReference type="NCBI Taxonomy" id="2038154"/>
    <lineage>
        <taxon>Eukaryota</taxon>
        <taxon>Metazoa</taxon>
        <taxon>Ecdysozoa</taxon>
        <taxon>Arthropoda</taxon>
        <taxon>Hexapoda</taxon>
        <taxon>Insecta</taxon>
        <taxon>Pterygota</taxon>
        <taxon>Neoptera</taxon>
        <taxon>Endopterygota</taxon>
        <taxon>Coleoptera</taxon>
        <taxon>Polyphaga</taxon>
        <taxon>Elateriformia</taxon>
        <taxon>Elateroidea</taxon>
        <taxon>Elateridae</taxon>
        <taxon>Agrypninae</taxon>
        <taxon>Pyrophorini</taxon>
        <taxon>Ignelater</taxon>
    </lineage>
</organism>
<dbReference type="GO" id="GO:0007157">
    <property type="term" value="P:heterophilic cell-cell adhesion via plasma membrane cell adhesion molecules"/>
    <property type="evidence" value="ECO:0007669"/>
    <property type="project" value="UniProtKB-ARBA"/>
</dbReference>
<evidence type="ECO:0000256" key="8">
    <source>
        <dbReference type="ARBA" id="ARBA00023037"/>
    </source>
</evidence>
<feature type="compositionally biased region" description="Polar residues" evidence="14">
    <location>
        <begin position="784"/>
        <end position="794"/>
    </location>
</feature>
<dbReference type="InterPro" id="IPR032695">
    <property type="entry name" value="Integrin_dom_sf"/>
</dbReference>
<keyword evidence="5" id="KW-0677">Repeat</keyword>
<dbReference type="Pfam" id="PF20806">
    <property type="entry name" value="Integrin_A_Ig_3"/>
    <property type="match status" value="1"/>
</dbReference>
<dbReference type="InterPro" id="IPR048286">
    <property type="entry name" value="Integrin_alpha_Ig-like_3"/>
</dbReference>
<evidence type="ECO:0000256" key="2">
    <source>
        <dbReference type="ARBA" id="ARBA00008054"/>
    </source>
</evidence>
<keyword evidence="3 13" id="KW-0812">Transmembrane</keyword>
<keyword evidence="18" id="KW-1185">Reference proteome</keyword>
<evidence type="ECO:0000256" key="14">
    <source>
        <dbReference type="SAM" id="MobiDB-lite"/>
    </source>
</evidence>
<evidence type="ECO:0000256" key="13">
    <source>
        <dbReference type="RuleBase" id="RU003762"/>
    </source>
</evidence>
<evidence type="ECO:0000256" key="6">
    <source>
        <dbReference type="ARBA" id="ARBA00022889"/>
    </source>
</evidence>
<evidence type="ECO:0000256" key="1">
    <source>
        <dbReference type="ARBA" id="ARBA00004479"/>
    </source>
</evidence>
<evidence type="ECO:0000256" key="5">
    <source>
        <dbReference type="ARBA" id="ARBA00022737"/>
    </source>
</evidence>
<dbReference type="GO" id="GO:0008305">
    <property type="term" value="C:integrin complex"/>
    <property type="evidence" value="ECO:0007669"/>
    <property type="project" value="InterPro"/>
</dbReference>
<dbReference type="EMBL" id="VTPC01000874">
    <property type="protein sequence ID" value="KAF2904031.1"/>
    <property type="molecule type" value="Genomic_DNA"/>
</dbReference>
<dbReference type="InterPro" id="IPR013519">
    <property type="entry name" value="Int_alpha_beta-p"/>
</dbReference>
<dbReference type="SMART" id="SM00191">
    <property type="entry name" value="Int_alpha"/>
    <property type="match status" value="5"/>
</dbReference>
<sequence length="964" mass="106779">MDIDEPSGRVVVCGHRLMNGKLLEDKVDYWMNGACYWSHINDTLSERLVPLQNKDMGLKRVEQKGNKQTYLFYYAQGQAGFSAHFSASKDKPELLLGAPGVWNWDGTALILSDGADAPIASKLTSLRSRRQLGYAATGFGEFNEINIANAGLTSQTASFGLFGYAVTSGYFFNKNELLYASGGPRSKTCIGQILLFKFSEKNDQALDVKDIKLGDQHGEYFGAALTAGDINQDGYDDLIVGAPFYTNQRYSEGRIFIFLGSPKKKTLEVPKQNPNIEGNAIGGQFGSCLMYLGDLHGDGYAAVAVAAPYENEGSGVLYIYRGNSLGLESKHCQKIEGRNFVPNIKGFGISISRPTDIDGNFYKDLAIGAYLSGHAVLLRSRPVVTLKHRLVALIPQLEHNAKSFEIIACSQYEGSNIEPPINIRRKIIVDDLFRRAYLPKQTPTVQNITLNNNDPFCQNITIHIDPSISNRNDPVTVSISQELASKQIPPQTLFVIENIPNQQDKFCSTCPVSNTYKSTDQQTIELPFALGCGDDNICQSSLDLQARFLNVGVADRYVLGSTDYVQLEATISNSGEKAYSTGVIVKLPNSIYFRSIPTNCLEGNSSSEVLCSIENPLDENKQKSIVLDVDMKEVSSEKYGDTLNFTLTVLTTSENLNKKNVYFKVLNIVREADIGLTGKTSQQSYSYGNITNGKPNFTQIYQVEKFGASPIEEVSLTIEIPTQIYGSELINFVQLYPPEGYHAGQPINCQSNVNYLIDEDYDGFSQFNLKDVEEDDANTFLNNERTTTEATPSKRSVRETTDTQSNKTNEFEEYPLNRTLYINCSNSDVECSYVNCAIGPFKTKQNMAVLQLRMLLNAPALSELLGVKDIIIFSTTGIVTIKSPSNFTQSGDRLDIARVSSVFIGEKSNFKIETWHIIVAVVVGILLLLLLTMGLVKAGFFQRKKREQLQALKEAEVSILFTFL</sequence>
<dbReference type="Pfam" id="PF20805">
    <property type="entry name" value="Integrin_A_Ig_2"/>
    <property type="match status" value="1"/>
</dbReference>
<dbReference type="Gene3D" id="2.130.10.130">
    <property type="entry name" value="Integrin alpha, N-terminal"/>
    <property type="match status" value="1"/>
</dbReference>
<dbReference type="InterPro" id="IPR000413">
    <property type="entry name" value="Integrin_alpha"/>
</dbReference>
<keyword evidence="9 13" id="KW-0472">Membrane</keyword>
<feature type="domain" description="Integrin alpha second immunoglobulin-like" evidence="15">
    <location>
        <begin position="532"/>
        <end position="662"/>
    </location>
</feature>
<keyword evidence="8 13" id="KW-0401">Integrin</keyword>
<protein>
    <submittedName>
        <fullName evidence="17">Uncharacterized protein</fullName>
    </submittedName>
</protein>
<evidence type="ECO:0000256" key="11">
    <source>
        <dbReference type="ARBA" id="ARBA00023180"/>
    </source>
</evidence>
<gene>
    <name evidence="17" type="ORF">ILUMI_02128</name>
</gene>
<accession>A0A8K0DGZ3</accession>
<evidence type="ECO:0000313" key="18">
    <source>
        <dbReference type="Proteomes" id="UP000801492"/>
    </source>
</evidence>
<comment type="subcellular location">
    <subcellularLocation>
        <location evidence="1 13">Membrane</location>
        <topology evidence="1 13">Single-pass type I membrane protein</topology>
    </subcellularLocation>
</comment>
<dbReference type="Gene3D" id="2.60.40.1530">
    <property type="entry name" value="ntegrin, alpha v. Chain A, domain 4"/>
    <property type="match status" value="1"/>
</dbReference>
<feature type="transmembrane region" description="Helical" evidence="13">
    <location>
        <begin position="915"/>
        <end position="936"/>
    </location>
</feature>
<dbReference type="AlphaFoldDB" id="A0A8K0DGZ3"/>
<dbReference type="Gene3D" id="2.60.40.1460">
    <property type="entry name" value="Integrin domains. Chain A, domain 2"/>
    <property type="match status" value="1"/>
</dbReference>
<evidence type="ECO:0000256" key="10">
    <source>
        <dbReference type="ARBA" id="ARBA00023170"/>
    </source>
</evidence>
<dbReference type="GO" id="GO:0007229">
    <property type="term" value="P:integrin-mediated signaling pathway"/>
    <property type="evidence" value="ECO:0007669"/>
    <property type="project" value="UniProtKB-KW"/>
</dbReference>
<feature type="domain" description="Integrin alpha third immunoglobulin-like" evidence="16">
    <location>
        <begin position="695"/>
        <end position="887"/>
    </location>
</feature>
<dbReference type="SUPFAM" id="SSF69318">
    <property type="entry name" value="Integrin alpha N-terminal domain"/>
    <property type="match status" value="1"/>
</dbReference>
<dbReference type="Pfam" id="PF01839">
    <property type="entry name" value="FG-GAP"/>
    <property type="match status" value="1"/>
</dbReference>
<comment type="similarity">
    <text evidence="2 13">Belongs to the integrin alpha chain family.</text>
</comment>
<feature type="repeat" description="FG-GAP" evidence="12">
    <location>
        <begin position="207"/>
        <end position="267"/>
    </location>
</feature>
<name>A0A8K0DGZ3_IGNLU</name>
<evidence type="ECO:0000256" key="3">
    <source>
        <dbReference type="ARBA" id="ARBA00022692"/>
    </source>
</evidence>
<dbReference type="GO" id="GO:0033627">
    <property type="term" value="P:cell adhesion mediated by integrin"/>
    <property type="evidence" value="ECO:0007669"/>
    <property type="project" value="TreeGrafter"/>
</dbReference>
<evidence type="ECO:0000259" key="15">
    <source>
        <dbReference type="Pfam" id="PF20805"/>
    </source>
</evidence>
<keyword evidence="4" id="KW-0732">Signal</keyword>
<evidence type="ECO:0000256" key="12">
    <source>
        <dbReference type="PROSITE-ProRule" id="PRU00803"/>
    </source>
</evidence>
<dbReference type="PANTHER" id="PTHR23220:SF83">
    <property type="entry name" value="INTEGRIN ALPHA-PS3-RELATED"/>
    <property type="match status" value="1"/>
</dbReference>
<dbReference type="PRINTS" id="PR01185">
    <property type="entry name" value="INTEGRINA"/>
</dbReference>
<keyword evidence="6 13" id="KW-0130">Cell adhesion</keyword>
<feature type="region of interest" description="Disordered" evidence="14">
    <location>
        <begin position="784"/>
        <end position="807"/>
    </location>
</feature>
<dbReference type="PROSITE" id="PS51470">
    <property type="entry name" value="FG_GAP"/>
    <property type="match status" value="2"/>
</dbReference>
<dbReference type="OrthoDB" id="5573735at2759"/>
<dbReference type="GO" id="GO:0005178">
    <property type="term" value="F:integrin binding"/>
    <property type="evidence" value="ECO:0007669"/>
    <property type="project" value="TreeGrafter"/>
</dbReference>